<reference evidence="2 3" key="1">
    <citation type="submission" date="2016-06" db="EMBL/GenBank/DDBJ databases">
        <authorList>
            <person name="Kjaerup R.B."/>
            <person name="Dalgaard T.S."/>
            <person name="Juul-Madsen H.R."/>
        </authorList>
    </citation>
    <scope>NUCLEOTIDE SEQUENCE [LARGE SCALE GENOMIC DNA]</scope>
    <source>
        <strain evidence="2">2</strain>
    </source>
</reference>
<evidence type="ECO:0000313" key="3">
    <source>
        <dbReference type="Proteomes" id="UP000199600"/>
    </source>
</evidence>
<dbReference type="Proteomes" id="UP000199600">
    <property type="component" value="Unassembled WGS sequence"/>
</dbReference>
<evidence type="ECO:0000259" key="1">
    <source>
        <dbReference type="Pfam" id="PF01381"/>
    </source>
</evidence>
<sequence>MIITMRIINANMNKTTARELLQSLVDLDLTQKQIEAGAGINQPSISRILNGSQADVSYAAGKRLEAFVAQMTSIDKQAA</sequence>
<dbReference type="InterPro" id="IPR001387">
    <property type="entry name" value="Cro/C1-type_HTH"/>
</dbReference>
<name>A0A1A8Y0F8_9RHOO</name>
<proteinExistence type="predicted"/>
<keyword evidence="3" id="KW-1185">Reference proteome</keyword>
<protein>
    <recommendedName>
        <fullName evidence="1">HTH cro/C1-type domain-containing protein</fullName>
    </recommendedName>
</protein>
<dbReference type="SUPFAM" id="SSF47413">
    <property type="entry name" value="lambda repressor-like DNA-binding domains"/>
    <property type="match status" value="1"/>
</dbReference>
<gene>
    <name evidence="2" type="ORF">PROAA_610009</name>
</gene>
<dbReference type="EMBL" id="FLQY01000364">
    <property type="protein sequence ID" value="SBT10649.1"/>
    <property type="molecule type" value="Genomic_DNA"/>
</dbReference>
<dbReference type="Pfam" id="PF01381">
    <property type="entry name" value="HTH_3"/>
    <property type="match status" value="1"/>
</dbReference>
<feature type="domain" description="HTH cro/C1-type" evidence="1">
    <location>
        <begin position="26"/>
        <end position="56"/>
    </location>
</feature>
<dbReference type="InterPro" id="IPR010982">
    <property type="entry name" value="Lambda_DNA-bd_dom_sf"/>
</dbReference>
<dbReference type="AlphaFoldDB" id="A0A1A8Y0F8"/>
<evidence type="ECO:0000313" key="2">
    <source>
        <dbReference type="EMBL" id="SBT10649.1"/>
    </source>
</evidence>
<dbReference type="Gene3D" id="1.10.260.40">
    <property type="entry name" value="lambda repressor-like DNA-binding domains"/>
    <property type="match status" value="1"/>
</dbReference>
<dbReference type="GO" id="GO:0003677">
    <property type="term" value="F:DNA binding"/>
    <property type="evidence" value="ECO:0007669"/>
    <property type="project" value="InterPro"/>
</dbReference>
<organism evidence="2 3">
    <name type="scientific">Candidatus Propionivibrio aalborgensis</name>
    <dbReference type="NCBI Taxonomy" id="1860101"/>
    <lineage>
        <taxon>Bacteria</taxon>
        <taxon>Pseudomonadati</taxon>
        <taxon>Pseudomonadota</taxon>
        <taxon>Betaproteobacteria</taxon>
        <taxon>Rhodocyclales</taxon>
        <taxon>Rhodocyclaceae</taxon>
        <taxon>Propionivibrio</taxon>
    </lineage>
</organism>
<accession>A0A1A8Y0F8</accession>